<keyword evidence="2" id="KW-0812">Transmembrane</keyword>
<evidence type="ECO:0000313" key="3">
    <source>
        <dbReference type="EMBL" id="BAU95905.1"/>
    </source>
</evidence>
<keyword evidence="4" id="KW-1185">Reference proteome</keyword>
<evidence type="ECO:0000313" key="4">
    <source>
        <dbReference type="Proteomes" id="UP000218244"/>
    </source>
</evidence>
<dbReference type="RefSeq" id="WP_096455991.1">
    <property type="nucleotide sequence ID" value="NZ_AP017369.1"/>
</dbReference>
<feature type="region of interest" description="Disordered" evidence="1">
    <location>
        <begin position="79"/>
        <end position="107"/>
    </location>
</feature>
<protein>
    <submittedName>
        <fullName evidence="3">Uncharacterized protein</fullName>
    </submittedName>
</protein>
<name>A0A160PQX2_9CORY</name>
<dbReference type="Proteomes" id="UP000218244">
    <property type="component" value="Chromosome"/>
</dbReference>
<evidence type="ECO:0000256" key="1">
    <source>
        <dbReference type="SAM" id="MobiDB-lite"/>
    </source>
</evidence>
<dbReference type="KEGG" id="csur:N24_1643"/>
<keyword evidence="2" id="KW-0472">Membrane</keyword>
<dbReference type="AlphaFoldDB" id="A0A160PQX2"/>
<accession>A0A160PQX2</accession>
<reference evidence="3 4" key="1">
    <citation type="submission" date="2016-02" db="EMBL/GenBank/DDBJ databases">
        <title>Corynebacterium glutamicum N24 whole genome sequencing project.</title>
        <authorList>
            <person name="Matsutani M."/>
            <person name="Nangtapong N."/>
            <person name="Yakushi T."/>
            <person name="Matsushita K."/>
        </authorList>
    </citation>
    <scope>NUCLEOTIDE SEQUENCE [LARGE SCALE GENOMIC DNA]</scope>
    <source>
        <strain evidence="3 4">N24</strain>
    </source>
</reference>
<organism evidence="3 4">
    <name type="scientific">Corynebacterium suranareeae</name>
    <dbReference type="NCBI Taxonomy" id="2506452"/>
    <lineage>
        <taxon>Bacteria</taxon>
        <taxon>Bacillati</taxon>
        <taxon>Actinomycetota</taxon>
        <taxon>Actinomycetes</taxon>
        <taxon>Mycobacteriales</taxon>
        <taxon>Corynebacteriaceae</taxon>
        <taxon>Corynebacterium</taxon>
    </lineage>
</organism>
<gene>
    <name evidence="3" type="ORF">N24_1643</name>
</gene>
<evidence type="ECO:0000256" key="2">
    <source>
        <dbReference type="SAM" id="Phobius"/>
    </source>
</evidence>
<proteinExistence type="predicted"/>
<keyword evidence="2" id="KW-1133">Transmembrane helix</keyword>
<dbReference type="EMBL" id="AP017369">
    <property type="protein sequence ID" value="BAU95905.1"/>
    <property type="molecule type" value="Genomic_DNA"/>
</dbReference>
<sequence>MTSKGQPSSSDSSTGMDYVVRYSLNEFQRGSMVTRFNAFPGKREVFEVLEKYGISSAQVSDYSVIPAPGVQQARIHNSQQELAPTPQPAQETQPVTSRPPREKPKRKGGCGWAIIALVLLIFALPAATADRARHNGELAVMPYVSEMGFGERLEFCINRLDSLAESTSAIWGEDPGFFEDRVSPSLLHPANFSYMIGCMSD</sequence>
<feature type="transmembrane region" description="Helical" evidence="2">
    <location>
        <begin position="108"/>
        <end position="127"/>
    </location>
</feature>